<dbReference type="Proteomes" id="UP000823862">
    <property type="component" value="Unassembled WGS sequence"/>
</dbReference>
<organism evidence="1 2">
    <name type="scientific">Candidatus Bacteroides avicola</name>
    <dbReference type="NCBI Taxonomy" id="2838468"/>
    <lineage>
        <taxon>Bacteria</taxon>
        <taxon>Pseudomonadati</taxon>
        <taxon>Bacteroidota</taxon>
        <taxon>Bacteroidia</taxon>
        <taxon>Bacteroidales</taxon>
        <taxon>Bacteroidaceae</taxon>
        <taxon>Bacteroides</taxon>
    </lineage>
</organism>
<evidence type="ECO:0000313" key="2">
    <source>
        <dbReference type="Proteomes" id="UP000823862"/>
    </source>
</evidence>
<dbReference type="AlphaFoldDB" id="A0A9D2KX05"/>
<sequence>MNLYLFNPDADLALADGRVNYIPPASARQMACDLALLPAWYALPGSGVLAASAYNDVFLERMSDLWGLDAHLVTEPELGEIELESMIPWGWNAALRNRLLRNGVSEKALPTTEKLDSWRLLASRERMEEALKAFRHLSFCVGESRNLYNIEECRTYVETRKQVVLKMPWSGSGKGLFWCLDGSCTQTVQNWCTRVLRTQGCVVASPIYNKVLDFALEFYMNEQGEVSFEGYSCFKTTARGAYTGNLLFADKEAEKYLSAHVPCEWLHQVCREAKLMLQKTFAGYVGYLGIDMMVCHTEDAYAIHPCVEVNLRMNMGLVASNLARRLLAPGACGSFSVEYHPSADDLRACHERDMALSPLVVCSGRISEGYLPLVPVTPSAHYRAFVRVAPPDKDCFRFHNGQ</sequence>
<reference evidence="1" key="2">
    <citation type="submission" date="2021-04" db="EMBL/GenBank/DDBJ databases">
        <authorList>
            <person name="Gilroy R."/>
        </authorList>
    </citation>
    <scope>NUCLEOTIDE SEQUENCE</scope>
    <source>
        <strain evidence="1">ChiHjej12B11-9795</strain>
    </source>
</reference>
<dbReference type="SUPFAM" id="SSF56059">
    <property type="entry name" value="Glutathione synthetase ATP-binding domain-like"/>
    <property type="match status" value="1"/>
</dbReference>
<proteinExistence type="predicted"/>
<comment type="caution">
    <text evidence="1">The sequence shown here is derived from an EMBL/GenBank/DDBJ whole genome shotgun (WGS) entry which is preliminary data.</text>
</comment>
<gene>
    <name evidence="1" type="ORF">H9950_11600</name>
</gene>
<reference evidence="1" key="1">
    <citation type="journal article" date="2021" name="PeerJ">
        <title>Extensive microbial diversity within the chicken gut microbiome revealed by metagenomics and culture.</title>
        <authorList>
            <person name="Gilroy R."/>
            <person name="Ravi A."/>
            <person name="Getino M."/>
            <person name="Pursley I."/>
            <person name="Horton D.L."/>
            <person name="Alikhan N.F."/>
            <person name="Baker D."/>
            <person name="Gharbi K."/>
            <person name="Hall N."/>
            <person name="Watson M."/>
            <person name="Adriaenssens E.M."/>
            <person name="Foster-Nyarko E."/>
            <person name="Jarju S."/>
            <person name="Secka A."/>
            <person name="Antonio M."/>
            <person name="Oren A."/>
            <person name="Chaudhuri R.R."/>
            <person name="La Ragione R."/>
            <person name="Hildebrand F."/>
            <person name="Pallen M.J."/>
        </authorList>
    </citation>
    <scope>NUCLEOTIDE SEQUENCE</scope>
    <source>
        <strain evidence="1">ChiHjej12B11-9795</strain>
    </source>
</reference>
<protein>
    <recommendedName>
        <fullName evidence="3">ATP-grasp domain-containing protein</fullName>
    </recommendedName>
</protein>
<dbReference type="EMBL" id="DWZI01000059">
    <property type="protein sequence ID" value="HJA86809.1"/>
    <property type="molecule type" value="Genomic_DNA"/>
</dbReference>
<evidence type="ECO:0000313" key="1">
    <source>
        <dbReference type="EMBL" id="HJA86809.1"/>
    </source>
</evidence>
<evidence type="ECO:0008006" key="3">
    <source>
        <dbReference type="Google" id="ProtNLM"/>
    </source>
</evidence>
<accession>A0A9D2KX05</accession>
<name>A0A9D2KX05_9BACE</name>